<evidence type="ECO:0000256" key="1">
    <source>
        <dbReference type="ARBA" id="ARBA00022676"/>
    </source>
</evidence>
<protein>
    <submittedName>
        <fullName evidence="5">Glycosyltransferase</fullName>
    </submittedName>
</protein>
<evidence type="ECO:0000313" key="5">
    <source>
        <dbReference type="EMBL" id="MBD8029635.1"/>
    </source>
</evidence>
<dbReference type="AlphaFoldDB" id="A0A8I0HIE4"/>
<gene>
    <name evidence="5" type="ORF">H9627_04710</name>
</gene>
<evidence type="ECO:0000256" key="2">
    <source>
        <dbReference type="ARBA" id="ARBA00022679"/>
    </source>
</evidence>
<evidence type="ECO:0000259" key="4">
    <source>
        <dbReference type="Pfam" id="PF13579"/>
    </source>
</evidence>
<dbReference type="InterPro" id="IPR001296">
    <property type="entry name" value="Glyco_trans_1"/>
</dbReference>
<dbReference type="PANTHER" id="PTHR45947">
    <property type="entry name" value="SULFOQUINOVOSYL TRANSFERASE SQD2"/>
    <property type="match status" value="1"/>
</dbReference>
<accession>A0A8I0HIE4</accession>
<keyword evidence="1" id="KW-0328">Glycosyltransferase</keyword>
<comment type="caution">
    <text evidence="5">The sequence shown here is derived from an EMBL/GenBank/DDBJ whole genome shotgun (WGS) entry which is preliminary data.</text>
</comment>
<dbReference type="InterPro" id="IPR050194">
    <property type="entry name" value="Glycosyltransferase_grp1"/>
</dbReference>
<dbReference type="InterPro" id="IPR028098">
    <property type="entry name" value="Glyco_trans_4-like_N"/>
</dbReference>
<dbReference type="EMBL" id="JACSPR010000002">
    <property type="protein sequence ID" value="MBD8029635.1"/>
    <property type="molecule type" value="Genomic_DNA"/>
</dbReference>
<dbReference type="Pfam" id="PF00534">
    <property type="entry name" value="Glycos_transf_1"/>
    <property type="match status" value="1"/>
</dbReference>
<dbReference type="GO" id="GO:1901137">
    <property type="term" value="P:carbohydrate derivative biosynthetic process"/>
    <property type="evidence" value="ECO:0007669"/>
    <property type="project" value="UniProtKB-ARBA"/>
</dbReference>
<reference evidence="5 6" key="1">
    <citation type="submission" date="2020-08" db="EMBL/GenBank/DDBJ databases">
        <title>A Genomic Blueprint of the Chicken Gut Microbiome.</title>
        <authorList>
            <person name="Gilroy R."/>
            <person name="Ravi A."/>
            <person name="Getino M."/>
            <person name="Pursley I."/>
            <person name="Horton D.L."/>
            <person name="Alikhan N.-F."/>
            <person name="Baker D."/>
            <person name="Gharbi K."/>
            <person name="Hall N."/>
            <person name="Watson M."/>
            <person name="Adriaenssens E.M."/>
            <person name="Foster-Nyarko E."/>
            <person name="Jarju S."/>
            <person name="Secka A."/>
            <person name="Antonio M."/>
            <person name="Oren A."/>
            <person name="Chaudhuri R."/>
            <person name="La Ragione R.M."/>
            <person name="Hildebrand F."/>
            <person name="Pallen M.J."/>
        </authorList>
    </citation>
    <scope>NUCLEOTIDE SEQUENCE [LARGE SCALE GENOMIC DNA]</scope>
    <source>
        <strain evidence="5 6">Sa1YVA5</strain>
    </source>
</reference>
<keyword evidence="2 5" id="KW-0808">Transferase</keyword>
<feature type="domain" description="Glycosyltransferase subfamily 4-like N-terminal" evidence="4">
    <location>
        <begin position="4"/>
        <end position="130"/>
    </location>
</feature>
<organism evidence="5 6">
    <name type="scientific">Corynebacterium gallinarum</name>
    <dbReference type="NCBI Taxonomy" id="2762214"/>
    <lineage>
        <taxon>Bacteria</taxon>
        <taxon>Bacillati</taxon>
        <taxon>Actinomycetota</taxon>
        <taxon>Actinomycetes</taxon>
        <taxon>Mycobacteriales</taxon>
        <taxon>Corynebacteriaceae</taxon>
        <taxon>Corynebacterium</taxon>
    </lineage>
</organism>
<dbReference type="PANTHER" id="PTHR45947:SF3">
    <property type="entry name" value="SULFOQUINOVOSYL TRANSFERASE SQD2"/>
    <property type="match status" value="1"/>
</dbReference>
<proteinExistence type="predicted"/>
<dbReference type="Pfam" id="PF13579">
    <property type="entry name" value="Glyco_trans_4_4"/>
    <property type="match status" value="1"/>
</dbReference>
<dbReference type="GO" id="GO:1903509">
    <property type="term" value="P:liposaccharide metabolic process"/>
    <property type="evidence" value="ECO:0007669"/>
    <property type="project" value="UniProtKB-ARBA"/>
</dbReference>
<name>A0A8I0HIE4_9CORY</name>
<evidence type="ECO:0000313" key="6">
    <source>
        <dbReference type="Proteomes" id="UP000650224"/>
    </source>
</evidence>
<evidence type="ECO:0000259" key="3">
    <source>
        <dbReference type="Pfam" id="PF00534"/>
    </source>
</evidence>
<dbReference type="Gene3D" id="3.40.50.2000">
    <property type="entry name" value="Glycogen Phosphorylase B"/>
    <property type="match status" value="2"/>
</dbReference>
<dbReference type="SUPFAM" id="SSF53756">
    <property type="entry name" value="UDP-Glycosyltransferase/glycogen phosphorylase"/>
    <property type="match status" value="1"/>
</dbReference>
<sequence>MDKGGVQSFLMGILRNIDPDRFEFLFLCHGEKTWDHAQEVNALGGKIINIPSIKEVGVVRYVQKIRHIIREYDVQIVHAHLYLASSFALFAGWLERAPLRIMHSHSTRDELGASIPRQAYVSLSRSFIMAFSTLRIACGMDAGKAFFRNKDFQLVKNGINISEFEFSQSSRAIKRSYFGLDDNAPVLMHVGRFVEVKNHKFLITIFAKYLTLQPHAILLLIGDGPLQQGISDLAQRLSVERSIRFLGLRNDMSDLYSAADLLMLPSFSEGLPLTLLESQANGLPSLVSTGVPPEAQVVENLINFKSLQDPVDDWAKAIESSTFKRNIKGAQLLREAGYDAKDSAAFITEIYEKNL</sequence>
<feature type="domain" description="Glycosyl transferase family 1" evidence="3">
    <location>
        <begin position="175"/>
        <end position="319"/>
    </location>
</feature>
<dbReference type="RefSeq" id="WP_191732843.1">
    <property type="nucleotide sequence ID" value="NZ_JACSPR010000002.1"/>
</dbReference>
<dbReference type="GO" id="GO:0016757">
    <property type="term" value="F:glycosyltransferase activity"/>
    <property type="evidence" value="ECO:0007669"/>
    <property type="project" value="UniProtKB-KW"/>
</dbReference>
<dbReference type="Proteomes" id="UP000650224">
    <property type="component" value="Unassembled WGS sequence"/>
</dbReference>
<keyword evidence="6" id="KW-1185">Reference proteome</keyword>